<dbReference type="AlphaFoldDB" id="A0A0A0ICK1"/>
<reference evidence="1 2" key="1">
    <citation type="submission" date="2014-01" db="EMBL/GenBank/DDBJ databases">
        <title>Plasmidome dynamics in the species complex Clostridium novyi sensu lato converts strains of independent lineages into distinctly different pathogens.</title>
        <authorList>
            <person name="Skarin H."/>
            <person name="Segerman B."/>
        </authorList>
    </citation>
    <scope>NUCLEOTIDE SEQUENCE [LARGE SCALE GENOMIC DNA]</scope>
    <source>
        <strain evidence="1 2">4552</strain>
    </source>
</reference>
<evidence type="ECO:0000313" key="1">
    <source>
        <dbReference type="EMBL" id="KGM97295.1"/>
    </source>
</evidence>
<dbReference type="EMBL" id="JENJ01000012">
    <property type="protein sequence ID" value="KGM97295.1"/>
    <property type="molecule type" value="Genomic_DNA"/>
</dbReference>
<accession>A0A0A0ICK1</accession>
<dbReference type="Proteomes" id="UP000030012">
    <property type="component" value="Unassembled WGS sequence"/>
</dbReference>
<evidence type="ECO:0000313" key="2">
    <source>
        <dbReference type="Proteomes" id="UP000030012"/>
    </source>
</evidence>
<organism evidence="1 2">
    <name type="scientific">Clostridium novyi A str. 4552</name>
    <dbReference type="NCBI Taxonomy" id="1444289"/>
    <lineage>
        <taxon>Bacteria</taxon>
        <taxon>Bacillati</taxon>
        <taxon>Bacillota</taxon>
        <taxon>Clostridia</taxon>
        <taxon>Eubacteriales</taxon>
        <taxon>Clostridiaceae</taxon>
        <taxon>Clostridium</taxon>
    </lineage>
</organism>
<proteinExistence type="predicted"/>
<name>A0A0A0ICK1_CLONO</name>
<dbReference type="RefSeq" id="WP_039253656.1">
    <property type="nucleotide sequence ID" value="NZ_JENJ01000012.1"/>
</dbReference>
<comment type="caution">
    <text evidence="1">The sequence shown here is derived from an EMBL/GenBank/DDBJ whole genome shotgun (WGS) entry which is preliminary data.</text>
</comment>
<gene>
    <name evidence="1" type="ORF">Z968_04095</name>
</gene>
<protein>
    <submittedName>
        <fullName evidence="1">Uncharacterized protein</fullName>
    </submittedName>
</protein>
<sequence>MLIPVKIKGSIQIEDTEITNTNFKSLNLREEHIEEFLRKNIEVIFEDETLFVVGKQVVNKEKSIKDFK</sequence>